<feature type="domain" description="HTH tetR-type" evidence="6">
    <location>
        <begin position="23"/>
        <end position="83"/>
    </location>
</feature>
<evidence type="ECO:0000256" key="4">
    <source>
        <dbReference type="PROSITE-ProRule" id="PRU00335"/>
    </source>
</evidence>
<protein>
    <submittedName>
        <fullName evidence="7">AcrR family transcriptional regulator</fullName>
    </submittedName>
</protein>
<accession>A0A7Y9X9H1</accession>
<dbReference type="InterPro" id="IPR036271">
    <property type="entry name" value="Tet_transcr_reg_TetR-rel_C_sf"/>
</dbReference>
<gene>
    <name evidence="7" type="ORF">HNR06_001275</name>
</gene>
<dbReference type="PANTHER" id="PTHR30055">
    <property type="entry name" value="HTH-TYPE TRANSCRIPTIONAL REGULATOR RUTR"/>
    <property type="match status" value="1"/>
</dbReference>
<evidence type="ECO:0000256" key="3">
    <source>
        <dbReference type="ARBA" id="ARBA00023163"/>
    </source>
</evidence>
<dbReference type="InterPro" id="IPR009057">
    <property type="entry name" value="Homeodomain-like_sf"/>
</dbReference>
<dbReference type="InterPro" id="IPR023772">
    <property type="entry name" value="DNA-bd_HTH_TetR-type_CS"/>
</dbReference>
<feature type="compositionally biased region" description="Basic and acidic residues" evidence="5">
    <location>
        <begin position="1"/>
        <end position="10"/>
    </location>
</feature>
<dbReference type="Gene3D" id="1.10.10.60">
    <property type="entry name" value="Homeodomain-like"/>
    <property type="match status" value="1"/>
</dbReference>
<dbReference type="InterPro" id="IPR050109">
    <property type="entry name" value="HTH-type_TetR-like_transc_reg"/>
</dbReference>
<keyword evidence="2 4" id="KW-0238">DNA-binding</keyword>
<dbReference type="PROSITE" id="PS50977">
    <property type="entry name" value="HTH_TETR_2"/>
    <property type="match status" value="1"/>
</dbReference>
<dbReference type="AlphaFoldDB" id="A0A7Y9X9H1"/>
<feature type="region of interest" description="Disordered" evidence="5">
    <location>
        <begin position="1"/>
        <end position="22"/>
    </location>
</feature>
<evidence type="ECO:0000256" key="5">
    <source>
        <dbReference type="SAM" id="MobiDB-lite"/>
    </source>
</evidence>
<name>A0A7Y9X9H1_9ACTN</name>
<dbReference type="PANTHER" id="PTHR30055:SF234">
    <property type="entry name" value="HTH-TYPE TRANSCRIPTIONAL REGULATOR BETI"/>
    <property type="match status" value="1"/>
</dbReference>
<evidence type="ECO:0000259" key="6">
    <source>
        <dbReference type="PROSITE" id="PS50977"/>
    </source>
</evidence>
<dbReference type="Gene3D" id="1.10.357.10">
    <property type="entry name" value="Tetracycline Repressor, domain 2"/>
    <property type="match status" value="1"/>
</dbReference>
<keyword evidence="1" id="KW-0805">Transcription regulation</keyword>
<proteinExistence type="predicted"/>
<dbReference type="GO" id="GO:0045892">
    <property type="term" value="P:negative regulation of DNA-templated transcription"/>
    <property type="evidence" value="ECO:0007669"/>
    <property type="project" value="UniProtKB-ARBA"/>
</dbReference>
<dbReference type="InterPro" id="IPR001647">
    <property type="entry name" value="HTH_TetR"/>
</dbReference>
<organism evidence="7 8">
    <name type="scientific">Nocardiopsis sinuspersici</name>
    <dbReference type="NCBI Taxonomy" id="501010"/>
    <lineage>
        <taxon>Bacteria</taxon>
        <taxon>Bacillati</taxon>
        <taxon>Actinomycetota</taxon>
        <taxon>Actinomycetes</taxon>
        <taxon>Streptosporangiales</taxon>
        <taxon>Nocardiopsidaceae</taxon>
        <taxon>Nocardiopsis</taxon>
    </lineage>
</organism>
<reference evidence="7 8" key="1">
    <citation type="submission" date="2020-07" db="EMBL/GenBank/DDBJ databases">
        <title>Sequencing the genomes of 1000 actinobacteria strains.</title>
        <authorList>
            <person name="Klenk H.-P."/>
        </authorList>
    </citation>
    <scope>NUCLEOTIDE SEQUENCE [LARGE SCALE GENOMIC DNA]</scope>
    <source>
        <strain evidence="7 8">DSM 45278</strain>
    </source>
</reference>
<evidence type="ECO:0000256" key="2">
    <source>
        <dbReference type="ARBA" id="ARBA00023125"/>
    </source>
</evidence>
<evidence type="ECO:0000313" key="7">
    <source>
        <dbReference type="EMBL" id="NYH51686.1"/>
    </source>
</evidence>
<sequence>MGRDAQEARDPAAVPTRRDRRRARNRSALLEAARESFRRRGFTGTTVSDITERADVAHGTFYSYFPSKDEVFTEIVDAVLHDMLASLHEVGGAASIRQRLGAGLGSLLRLCEREREIILALHQASQLRGEYRRKWDGFRERLRQTVEQDLGWLHRNGSTRPIRVDLVATVVARMVEGVALEVITSPETDVDALVATTVDLYYDAVFRPLTGEDDIAV</sequence>
<keyword evidence="3" id="KW-0804">Transcription</keyword>
<dbReference type="PROSITE" id="PS01081">
    <property type="entry name" value="HTH_TETR_1"/>
    <property type="match status" value="1"/>
</dbReference>
<evidence type="ECO:0000313" key="8">
    <source>
        <dbReference type="Proteomes" id="UP000584931"/>
    </source>
</evidence>
<dbReference type="GO" id="GO:0000976">
    <property type="term" value="F:transcription cis-regulatory region binding"/>
    <property type="evidence" value="ECO:0007669"/>
    <property type="project" value="TreeGrafter"/>
</dbReference>
<dbReference type="Pfam" id="PF00440">
    <property type="entry name" value="TetR_N"/>
    <property type="match status" value="1"/>
</dbReference>
<dbReference type="EMBL" id="JACCHL010000001">
    <property type="protein sequence ID" value="NYH51686.1"/>
    <property type="molecule type" value="Genomic_DNA"/>
</dbReference>
<dbReference type="SUPFAM" id="SSF48498">
    <property type="entry name" value="Tetracyclin repressor-like, C-terminal domain"/>
    <property type="match status" value="1"/>
</dbReference>
<dbReference type="SUPFAM" id="SSF46689">
    <property type="entry name" value="Homeodomain-like"/>
    <property type="match status" value="1"/>
</dbReference>
<comment type="caution">
    <text evidence="7">The sequence shown here is derived from an EMBL/GenBank/DDBJ whole genome shotgun (WGS) entry which is preliminary data.</text>
</comment>
<dbReference type="PRINTS" id="PR00455">
    <property type="entry name" value="HTHTETR"/>
</dbReference>
<dbReference type="RefSeq" id="WP_179809472.1">
    <property type="nucleotide sequence ID" value="NZ_JACCHL010000001.1"/>
</dbReference>
<dbReference type="FunFam" id="1.10.10.60:FF:000141">
    <property type="entry name" value="TetR family transcriptional regulator"/>
    <property type="match status" value="1"/>
</dbReference>
<feature type="DNA-binding region" description="H-T-H motif" evidence="4">
    <location>
        <begin position="46"/>
        <end position="65"/>
    </location>
</feature>
<dbReference type="GO" id="GO:0003700">
    <property type="term" value="F:DNA-binding transcription factor activity"/>
    <property type="evidence" value="ECO:0007669"/>
    <property type="project" value="TreeGrafter"/>
</dbReference>
<dbReference type="Proteomes" id="UP000584931">
    <property type="component" value="Unassembled WGS sequence"/>
</dbReference>
<evidence type="ECO:0000256" key="1">
    <source>
        <dbReference type="ARBA" id="ARBA00023015"/>
    </source>
</evidence>